<name>A0A914DV20_9BILA</name>
<sequence length="466" mass="54762">MTFTAQNTAQAREKNQSHRPKEENAKTDEQHDAFKWYWMSCIFALLITMYLHNSWRTTEIPDHLIGHTSRFYPEFITEETRIELVELVKSMQIFKTLNKDTVPVNRTYKNVGEAMPILEDGTCSEPFFIPTLDGTQCILPGRYEMNRHWMKYGGLEGLKETYEELTSRIKFFMYARYVFDIKNHPVVKSLFYSEKFIKAAKEICPAHKQVLDPYQFIFILQVPGQTIPIHLDPPYFDRTSRYHIPEWLLIVMIGSGLFKDQMHDHVQGVAYLHEWNTSQNAGNFAYFDKNEIVPSYISPNPRAVMLMDGSKTMHAAALYKTEVKPPLLPETAENELKFNLTDDLWELRSDEKLLKKYKTSELRISIVYRALCFENEDKMKTFHEWIHSGENVQPLEEILEKLKEELVKAKGFSRKSLDTMSKFDLATVLVDEFVKYPLPTNSLFPYNYCFLPTIYPWTESIFKYIC</sequence>
<evidence type="ECO:0000256" key="1">
    <source>
        <dbReference type="SAM" id="MobiDB-lite"/>
    </source>
</evidence>
<organism evidence="3 4">
    <name type="scientific">Acrobeloides nanus</name>
    <dbReference type="NCBI Taxonomy" id="290746"/>
    <lineage>
        <taxon>Eukaryota</taxon>
        <taxon>Metazoa</taxon>
        <taxon>Ecdysozoa</taxon>
        <taxon>Nematoda</taxon>
        <taxon>Chromadorea</taxon>
        <taxon>Rhabditida</taxon>
        <taxon>Tylenchina</taxon>
        <taxon>Cephalobomorpha</taxon>
        <taxon>Cephaloboidea</taxon>
        <taxon>Cephalobidae</taxon>
        <taxon>Acrobeloides</taxon>
    </lineage>
</organism>
<feature type="compositionally biased region" description="Polar residues" evidence="1">
    <location>
        <begin position="1"/>
        <end position="10"/>
    </location>
</feature>
<evidence type="ECO:0000313" key="3">
    <source>
        <dbReference type="Proteomes" id="UP000887540"/>
    </source>
</evidence>
<evidence type="ECO:0000313" key="4">
    <source>
        <dbReference type="WBParaSite" id="ACRNAN_scaffold4037.g6822.t1"/>
    </source>
</evidence>
<dbReference type="WBParaSite" id="ACRNAN_scaffold4037.g6822.t1">
    <property type="protein sequence ID" value="ACRNAN_scaffold4037.g6822.t1"/>
    <property type="gene ID" value="ACRNAN_scaffold4037.g6822"/>
</dbReference>
<feature type="compositionally biased region" description="Basic and acidic residues" evidence="1">
    <location>
        <begin position="11"/>
        <end position="27"/>
    </location>
</feature>
<protein>
    <submittedName>
        <fullName evidence="4">Uncharacterized protein</fullName>
    </submittedName>
</protein>
<keyword evidence="2" id="KW-1133">Transmembrane helix</keyword>
<proteinExistence type="predicted"/>
<accession>A0A914DV20</accession>
<evidence type="ECO:0000256" key="2">
    <source>
        <dbReference type="SAM" id="Phobius"/>
    </source>
</evidence>
<dbReference type="AlphaFoldDB" id="A0A914DV20"/>
<feature type="transmembrane region" description="Helical" evidence="2">
    <location>
        <begin position="36"/>
        <end position="55"/>
    </location>
</feature>
<feature type="region of interest" description="Disordered" evidence="1">
    <location>
        <begin position="1"/>
        <end position="27"/>
    </location>
</feature>
<keyword evidence="3" id="KW-1185">Reference proteome</keyword>
<keyword evidence="2" id="KW-0472">Membrane</keyword>
<reference evidence="4" key="1">
    <citation type="submission" date="2022-11" db="UniProtKB">
        <authorList>
            <consortium name="WormBaseParasite"/>
        </authorList>
    </citation>
    <scope>IDENTIFICATION</scope>
</reference>
<dbReference type="Proteomes" id="UP000887540">
    <property type="component" value="Unplaced"/>
</dbReference>
<keyword evidence="2" id="KW-0812">Transmembrane</keyword>